<gene>
    <name evidence="1" type="ORF">AT746_10340</name>
</gene>
<dbReference type="AlphaFoldDB" id="A0A0U3AKY4"/>
<dbReference type="Proteomes" id="UP000068447">
    <property type="component" value="Chromosome"/>
</dbReference>
<organism evidence="1 2">
    <name type="scientific">Lacimicrobium alkaliphilum</name>
    <dbReference type="NCBI Taxonomy" id="1526571"/>
    <lineage>
        <taxon>Bacteria</taxon>
        <taxon>Pseudomonadati</taxon>
        <taxon>Pseudomonadota</taxon>
        <taxon>Gammaproteobacteria</taxon>
        <taxon>Alteromonadales</taxon>
        <taxon>Alteromonadaceae</taxon>
        <taxon>Lacimicrobium</taxon>
    </lineage>
</organism>
<dbReference type="KEGG" id="lal:AT746_10340"/>
<sequence>MGSTLPLTGAGTGKVTLQSSARWAEMDKEKGGGSVISLLFVKIGPSITAAVNSFLHIHTICG</sequence>
<evidence type="ECO:0000313" key="1">
    <source>
        <dbReference type="EMBL" id="ALS98626.1"/>
    </source>
</evidence>
<keyword evidence="2" id="KW-1185">Reference proteome</keyword>
<accession>A0A0U3AKY4</accession>
<protein>
    <submittedName>
        <fullName evidence="1">Uncharacterized protein</fullName>
    </submittedName>
</protein>
<dbReference type="EMBL" id="CP013650">
    <property type="protein sequence ID" value="ALS98626.1"/>
    <property type="molecule type" value="Genomic_DNA"/>
</dbReference>
<proteinExistence type="predicted"/>
<reference evidence="1 2" key="1">
    <citation type="submission" date="2015-12" db="EMBL/GenBank/DDBJ databases">
        <title>Complete genome of Lacimicrobium alkaliphilum KCTC 32984.</title>
        <authorList>
            <person name="Kim S.-G."/>
            <person name="Lee Y.-J."/>
        </authorList>
    </citation>
    <scope>NUCLEOTIDE SEQUENCE [LARGE SCALE GENOMIC DNA]</scope>
    <source>
        <strain evidence="1 2">YelD216</strain>
    </source>
</reference>
<name>A0A0U3AKY4_9ALTE</name>
<evidence type="ECO:0000313" key="2">
    <source>
        <dbReference type="Proteomes" id="UP000068447"/>
    </source>
</evidence>
<dbReference type="STRING" id="1526571.AT746_10340"/>